<evidence type="ECO:0000313" key="3">
    <source>
        <dbReference type="Proteomes" id="UP001239213"/>
    </source>
</evidence>
<dbReference type="EMBL" id="MPDP01000275">
    <property type="protein sequence ID" value="KAK1458826.1"/>
    <property type="molecule type" value="Genomic_DNA"/>
</dbReference>
<protein>
    <submittedName>
        <fullName evidence="2">Uncharacterized protein</fullName>
    </submittedName>
</protein>
<comment type="caution">
    <text evidence="2">The sequence shown here is derived from an EMBL/GenBank/DDBJ whole genome shotgun (WGS) entry which is preliminary data.</text>
</comment>
<organism evidence="2 3">
    <name type="scientific">Colletotrichum cuscutae</name>
    <dbReference type="NCBI Taxonomy" id="1209917"/>
    <lineage>
        <taxon>Eukaryota</taxon>
        <taxon>Fungi</taxon>
        <taxon>Dikarya</taxon>
        <taxon>Ascomycota</taxon>
        <taxon>Pezizomycotina</taxon>
        <taxon>Sordariomycetes</taxon>
        <taxon>Hypocreomycetidae</taxon>
        <taxon>Glomerellales</taxon>
        <taxon>Glomerellaceae</taxon>
        <taxon>Colletotrichum</taxon>
        <taxon>Colletotrichum acutatum species complex</taxon>
    </lineage>
</organism>
<name>A0AAI9XPN9_9PEZI</name>
<dbReference type="AlphaFoldDB" id="A0AAI9XPN9"/>
<dbReference type="Proteomes" id="UP001239213">
    <property type="component" value="Unassembled WGS sequence"/>
</dbReference>
<feature type="region of interest" description="Disordered" evidence="1">
    <location>
        <begin position="570"/>
        <end position="592"/>
    </location>
</feature>
<sequence length="913" mass="101969">MTIIVVGVVCRVVRVGWPRLRLMYGWPTRTRDGKMEDGIDDRGWTGSGCGRESGVHLSCPRKKRRRVVCKRGNGRRVTYTWLAGGGYVGSKKRQEDSNEVGRRGWIGAMEAFVDDCIVWAGYVREEKDGGDCFTLGDRHGGRAERLRGTFFAGSMECGGAMTDVASKLIGKVVVEQQWWVVGKRRKNSRGFLCVRKTGYPYRAIGNYWLSRQQPVYCARRGKWSGGLNGELKKLVPSIRLYSKRGRVQSKSSPVPGSTEFQEFQLPKIKVPSSWLAAGIQRWSWVTLFFSSCTIFPVVGWPDLQLLVNISVTLLCLVTPGRQGRRANAWDILGNRDGNRTLVCLLQAELNEPDDLCWDESIRSHTKEKVETKKRERNTFKLADKGIPNTEAKRNRTTFTHIDFVCLPCTESSPSLLSLYCCSFFPISSLAATQDKPSGQAPELDHHLSMTHSNMQAQGEKGTRFGGITSPPADSPGAWTSSAAPPPPSSWHQQRLKLRILTSCFLPPILPLPSPPPSRSRSWFLSNVSTYLSRPFLLPIIPCKTTRFSCAACIRRVSNFWYFPAIQRGGRKEQDKDEMRREGRGGEGRKAEGEDTMLRTFRVTLSILVLRMVPFLPFNGSRFVDVASPLAVALESRKVITTLTDHSPPHTTNGPKGQGRANREKKIGVIHSFGALSPRPCEHVVEDGLKKWRGEAVFWLPHGKLRYAAAGWRRRSHRSLRNGPDGINRNTRDTRVLTEPQSVGFVQVGIPRYEYAIKPAARERVHADGEMSSGIAAFGREGHWYLAPPDMDPRTVKPALILGGCLIYQDGLGSRPKEGCVVGPSPAGLVPAWDSGSLEISLSPLKRISTRSRRLIALLFPGMYSVRAPRRAAVQKRTTYTTWGRNGNNDDEIQIMRRTNAKLQRPDQNSGSSL</sequence>
<feature type="region of interest" description="Disordered" evidence="1">
    <location>
        <begin position="464"/>
        <end position="490"/>
    </location>
</feature>
<proteinExistence type="predicted"/>
<evidence type="ECO:0000256" key="1">
    <source>
        <dbReference type="SAM" id="MobiDB-lite"/>
    </source>
</evidence>
<accession>A0AAI9XPN9</accession>
<gene>
    <name evidence="2" type="ORF">CCUS01_09080</name>
</gene>
<reference evidence="2" key="1">
    <citation type="submission" date="2016-11" db="EMBL/GenBank/DDBJ databases">
        <title>The genome sequence of Colletotrichum cuscutae.</title>
        <authorList>
            <person name="Baroncelli R."/>
        </authorList>
    </citation>
    <scope>NUCLEOTIDE SEQUENCE</scope>
    <source>
        <strain evidence="2">IMI 304802</strain>
    </source>
</reference>
<evidence type="ECO:0000313" key="2">
    <source>
        <dbReference type="EMBL" id="KAK1458826.1"/>
    </source>
</evidence>
<keyword evidence="3" id="KW-1185">Reference proteome</keyword>